<dbReference type="STRING" id="1146883.BLASA_0264"/>
<name>H6RLB2_BLASD</name>
<dbReference type="HOGENOM" id="CLU_003433_2_2_11"/>
<dbReference type="RefSeq" id="WP_014374159.1">
    <property type="nucleotide sequence ID" value="NC_016943.1"/>
</dbReference>
<dbReference type="InterPro" id="IPR015421">
    <property type="entry name" value="PyrdxlP-dep_Trfase_major"/>
</dbReference>
<feature type="domain" description="Aminotransferase class V" evidence="1">
    <location>
        <begin position="27"/>
        <end position="396"/>
    </location>
</feature>
<dbReference type="NCBIfam" id="TIGR01976">
    <property type="entry name" value="am_tr_V_VC1184"/>
    <property type="match status" value="1"/>
</dbReference>
<reference evidence="3" key="2">
    <citation type="submission" date="2012-02" db="EMBL/GenBank/DDBJ databases">
        <title>Complete genome sequence of Blastococcus saxobsidens strain DD2.</title>
        <authorList>
            <person name="Genoscope."/>
        </authorList>
    </citation>
    <scope>NUCLEOTIDE SEQUENCE [LARGE SCALE GENOMIC DNA]</scope>
    <source>
        <strain evidence="3">DD2</strain>
    </source>
</reference>
<gene>
    <name evidence="2" type="primary">csd</name>
    <name evidence="2" type="ordered locus">BLASA_0264</name>
</gene>
<dbReference type="eggNOG" id="COG0520">
    <property type="taxonomic scope" value="Bacteria"/>
</dbReference>
<dbReference type="Gene3D" id="3.90.1150.10">
    <property type="entry name" value="Aspartate Aminotransferase, domain 1"/>
    <property type="match status" value="1"/>
</dbReference>
<evidence type="ECO:0000313" key="2">
    <source>
        <dbReference type="EMBL" id="CCG01242.1"/>
    </source>
</evidence>
<dbReference type="SUPFAM" id="SSF53383">
    <property type="entry name" value="PLP-dependent transferases"/>
    <property type="match status" value="1"/>
</dbReference>
<evidence type="ECO:0000259" key="1">
    <source>
        <dbReference type="Pfam" id="PF00266"/>
    </source>
</evidence>
<proteinExistence type="predicted"/>
<organism evidence="2 3">
    <name type="scientific">Blastococcus saxobsidens (strain DD2)</name>
    <dbReference type="NCBI Taxonomy" id="1146883"/>
    <lineage>
        <taxon>Bacteria</taxon>
        <taxon>Bacillati</taxon>
        <taxon>Actinomycetota</taxon>
        <taxon>Actinomycetes</taxon>
        <taxon>Geodermatophilales</taxon>
        <taxon>Geodermatophilaceae</taxon>
        <taxon>Blastococcus</taxon>
    </lineage>
</organism>
<dbReference type="EC" id="2.8.1.7" evidence="2"/>
<reference evidence="2 3" key="1">
    <citation type="journal article" date="2012" name="J. Bacteriol.">
        <title>Genome Sequence of Blastococcus saxobsidens DD2, a Stone-Inhabiting Bacterium.</title>
        <authorList>
            <person name="Chouaia B."/>
            <person name="Crotti E."/>
            <person name="Brusetti L."/>
            <person name="Daffonchio D."/>
            <person name="Essoussi I."/>
            <person name="Nouioui I."/>
            <person name="Sbissi I."/>
            <person name="Ghodhbane-Gtari F."/>
            <person name="Gtari M."/>
            <person name="Vacherie B."/>
            <person name="Barbe V."/>
            <person name="Medigue C."/>
            <person name="Gury J."/>
            <person name="Pujic P."/>
            <person name="Normand P."/>
        </authorList>
    </citation>
    <scope>NUCLEOTIDE SEQUENCE [LARGE SCALE GENOMIC DNA]</scope>
    <source>
        <strain evidence="2 3">DD2</strain>
    </source>
</reference>
<dbReference type="PANTHER" id="PTHR43586:SF21">
    <property type="entry name" value="PYRIDOXAL PHOSPHATE (PLP)-DEPENDENT ASPARTATE AMINOTRANSFERASE SUPERFAMILY"/>
    <property type="match status" value="1"/>
</dbReference>
<dbReference type="Pfam" id="PF00266">
    <property type="entry name" value="Aminotran_5"/>
    <property type="match status" value="1"/>
</dbReference>
<dbReference type="InterPro" id="IPR015422">
    <property type="entry name" value="PyrdxlP-dep_Trfase_small"/>
</dbReference>
<dbReference type="OrthoDB" id="7592443at2"/>
<dbReference type="EMBL" id="FO117623">
    <property type="protein sequence ID" value="CCG01242.1"/>
    <property type="molecule type" value="Genomic_DNA"/>
</dbReference>
<accession>H6RLB2</accession>
<sequence length="407" mass="43015">MSSGAARLDVARVRGLFPALSDGFVHADGPAGSLVPENVAHAVGSAMRMPVANRGGVFPASGRAEALVSGARAAVADLVGGRPGGVVLGANMTTLTYGVARALARTWRAGDEIVLSRLDHDANVRPWLQVAEAVGVQVRWAEVDIETGELPAWQYAELLNRRTRLVAVTAASNALGTRPDVAGIAAQAQAVGALVYVDAVHAAPHVFLDKASLGADFVAVSAYKWCGPHVGAVVADPDLLDHLRPDKLLPSSDRVPERFETGTPPFELFAGVSAAVDHLAGLCAEAVGTRRDRLRASMADVARHEADLFEWLDQALRAMRHVQVLGEPERCTPTLSFTVAGMRPRQVAAELARAGICAWDGDFYARELFDALGVNETGGAVRLGLMHYNTADEVGRIIDAVAGLRPR</sequence>
<dbReference type="InterPro" id="IPR000192">
    <property type="entry name" value="Aminotrans_V_dom"/>
</dbReference>
<keyword evidence="3" id="KW-1185">Reference proteome</keyword>
<keyword evidence="2" id="KW-0808">Transferase</keyword>
<protein>
    <submittedName>
        <fullName evidence="2">Cysteine desulfurase</fullName>
        <ecNumber evidence="2">2.8.1.7</ecNumber>
    </submittedName>
</protein>
<dbReference type="KEGG" id="bsd:BLASA_0264"/>
<dbReference type="AlphaFoldDB" id="H6RLB2"/>
<dbReference type="PANTHER" id="PTHR43586">
    <property type="entry name" value="CYSTEINE DESULFURASE"/>
    <property type="match status" value="1"/>
</dbReference>
<evidence type="ECO:0000313" key="3">
    <source>
        <dbReference type="Proteomes" id="UP000007517"/>
    </source>
</evidence>
<dbReference type="GO" id="GO:0031071">
    <property type="term" value="F:cysteine desulfurase activity"/>
    <property type="evidence" value="ECO:0007669"/>
    <property type="project" value="UniProtKB-EC"/>
</dbReference>
<dbReference type="InterPro" id="IPR015424">
    <property type="entry name" value="PyrdxlP-dep_Trfase"/>
</dbReference>
<dbReference type="Proteomes" id="UP000007517">
    <property type="component" value="Chromosome"/>
</dbReference>
<dbReference type="InterPro" id="IPR011340">
    <property type="entry name" value="Cys_dSase-rel"/>
</dbReference>
<dbReference type="Gene3D" id="3.40.640.10">
    <property type="entry name" value="Type I PLP-dependent aspartate aminotransferase-like (Major domain)"/>
    <property type="match status" value="1"/>
</dbReference>